<proteinExistence type="predicted"/>
<gene>
    <name evidence="1" type="ORF">NTEN_LOCUS17331</name>
</gene>
<sequence>MRNKGNTCTWLTCLRFFHLTKKTLRQANLNNPVSNIQQSYFIILQPCRPSLDIFEPELFSGCSSPTYTRGNIAFRSIRRPQATGWKCLYGCAGRSLMYSNSGFVFGMIKEPSRQCYGLRPSRTPSRVRGERSGLRQSLSEPSVCVQKSESPEVGSTIKSMTAALSAFKQESDNYMLHYLTEITQISRQQEIEPRIYTFLVRRLKDALWRMPGSIPCWGRILAFNLIFSSFYGFLPGLFLGSQLLPRLCASGVRLGKTINRKISRTFWENLDQNVNFPTRELKQNQWCLDNTQYFHISKRKRFLTKFPLESLDWTIQDNHNSLTGSYEIPTLPRQGELYISEGRPTLVKGPQRLDRKLQTIACHFATPNVLPAEETPKKQQNLRSGSEACLLFMVFGRCDHRNGDAIVKLHPTDHMFEIPFQVGYINRISGRLMYSTVECGQCSTVTDYAYGQ</sequence>
<evidence type="ECO:0000313" key="1">
    <source>
        <dbReference type="EMBL" id="CAB0012624.1"/>
    </source>
</evidence>
<dbReference type="Proteomes" id="UP000479000">
    <property type="component" value="Unassembled WGS sequence"/>
</dbReference>
<organism evidence="1 2">
    <name type="scientific">Nesidiocoris tenuis</name>
    <dbReference type="NCBI Taxonomy" id="355587"/>
    <lineage>
        <taxon>Eukaryota</taxon>
        <taxon>Metazoa</taxon>
        <taxon>Ecdysozoa</taxon>
        <taxon>Arthropoda</taxon>
        <taxon>Hexapoda</taxon>
        <taxon>Insecta</taxon>
        <taxon>Pterygota</taxon>
        <taxon>Neoptera</taxon>
        <taxon>Paraneoptera</taxon>
        <taxon>Hemiptera</taxon>
        <taxon>Heteroptera</taxon>
        <taxon>Panheteroptera</taxon>
        <taxon>Cimicomorpha</taxon>
        <taxon>Miridae</taxon>
        <taxon>Dicyphina</taxon>
        <taxon>Nesidiocoris</taxon>
    </lineage>
</organism>
<dbReference type="EMBL" id="CADCXU010025610">
    <property type="protein sequence ID" value="CAB0012624.1"/>
    <property type="molecule type" value="Genomic_DNA"/>
</dbReference>
<keyword evidence="2" id="KW-1185">Reference proteome</keyword>
<name>A0A6H5H528_9HEMI</name>
<reference evidence="1 2" key="1">
    <citation type="submission" date="2020-02" db="EMBL/GenBank/DDBJ databases">
        <authorList>
            <person name="Ferguson B K."/>
        </authorList>
    </citation>
    <scope>NUCLEOTIDE SEQUENCE [LARGE SCALE GENOMIC DNA]</scope>
</reference>
<protein>
    <submittedName>
        <fullName evidence="1">Uncharacterized protein</fullName>
    </submittedName>
</protein>
<accession>A0A6H5H528</accession>
<evidence type="ECO:0000313" key="2">
    <source>
        <dbReference type="Proteomes" id="UP000479000"/>
    </source>
</evidence>
<dbReference type="AlphaFoldDB" id="A0A6H5H528"/>